<organism evidence="1">
    <name type="scientific">Pseudidiomarina aestuarii</name>
    <dbReference type="NCBI Taxonomy" id="624146"/>
    <lineage>
        <taxon>Bacteria</taxon>
        <taxon>Pseudomonadati</taxon>
        <taxon>Pseudomonadota</taxon>
        <taxon>Gammaproteobacteria</taxon>
        <taxon>Alteromonadales</taxon>
        <taxon>Idiomarinaceae</taxon>
        <taxon>Pseudidiomarina</taxon>
    </lineage>
</organism>
<gene>
    <name evidence="1" type="ORF">C9940_02630</name>
</gene>
<protein>
    <submittedName>
        <fullName evidence="1">Uncharacterized protein</fullName>
    </submittedName>
</protein>
<dbReference type="EMBL" id="PYVN01000019">
    <property type="protein sequence ID" value="PTB86391.1"/>
    <property type="molecule type" value="Genomic_DNA"/>
</dbReference>
<reference evidence="1" key="1">
    <citation type="submission" date="2018-03" db="EMBL/GenBank/DDBJ databases">
        <title>Cross-interface Injection: A General Nanoliter Liquid Handling Method Applied to Single Cells Genome Amplification Automated Nanoliter Liquid Handling Applied to Single Cell Multiple Displacement Amplification.</title>
        <authorList>
            <person name="Yun J."/>
            <person name="Xu P."/>
            <person name="Xu J."/>
            <person name="Dai X."/>
            <person name="Wang Y."/>
            <person name="Zheng X."/>
            <person name="Cao C."/>
            <person name="Yi Q."/>
            <person name="Zhu Y."/>
            <person name="Wang L."/>
            <person name="Dong Z."/>
            <person name="Huang Y."/>
            <person name="Huang L."/>
            <person name="Du W."/>
        </authorList>
    </citation>
    <scope>NUCLEOTIDE SEQUENCE [LARGE SCALE GENOMIC DNA]</scope>
    <source>
        <strain evidence="1">Z-D3-2</strain>
    </source>
</reference>
<name>A0A2T4CXV9_9GAMM</name>
<evidence type="ECO:0000313" key="1">
    <source>
        <dbReference type="EMBL" id="PTB86391.1"/>
    </source>
</evidence>
<comment type="caution">
    <text evidence="1">The sequence shown here is derived from an EMBL/GenBank/DDBJ whole genome shotgun (WGS) entry which is preliminary data.</text>
</comment>
<proteinExistence type="predicted"/>
<accession>A0A2T4CXV9</accession>
<sequence length="71" mass="7958">MNSLAGRVAVKYRDVFHTTLAGAKIVPALRVVTVKVPLGVAYMDIGQGREQDAEALLVTYLEQLQKRRERF</sequence>
<dbReference type="AlphaFoldDB" id="A0A2T4CXV9"/>